<dbReference type="Pfam" id="PF10545">
    <property type="entry name" value="MADF_DNA_bdg"/>
    <property type="match status" value="1"/>
</dbReference>
<evidence type="ECO:0000259" key="1">
    <source>
        <dbReference type="Pfam" id="PF10545"/>
    </source>
</evidence>
<evidence type="ECO:0000313" key="2">
    <source>
        <dbReference type="EMBL" id="KAF0682226.1"/>
    </source>
</evidence>
<gene>
    <name evidence="2" type="ORF">FWK35_00036872</name>
</gene>
<dbReference type="EMBL" id="VUJU01017647">
    <property type="protein sequence ID" value="KAF0682226.1"/>
    <property type="molecule type" value="Genomic_DNA"/>
</dbReference>
<feature type="domain" description="MADF" evidence="1">
    <location>
        <begin position="9"/>
        <end position="49"/>
    </location>
</feature>
<keyword evidence="3" id="KW-1185">Reference proteome</keyword>
<dbReference type="AlphaFoldDB" id="A0A6G0VGM1"/>
<feature type="non-terminal residue" evidence="2">
    <location>
        <position position="49"/>
    </location>
</feature>
<proteinExistence type="predicted"/>
<accession>A0A6G0VGM1</accession>
<protein>
    <recommendedName>
        <fullName evidence="1">MADF domain-containing protein</fullName>
    </recommendedName>
</protein>
<comment type="caution">
    <text evidence="2">The sequence shown here is derived from an EMBL/GenBank/DDBJ whole genome shotgun (WGS) entry which is preliminary data.</text>
</comment>
<evidence type="ECO:0000313" key="3">
    <source>
        <dbReference type="Proteomes" id="UP000478052"/>
    </source>
</evidence>
<name>A0A6G0VGM1_APHCR</name>
<dbReference type="Proteomes" id="UP000478052">
    <property type="component" value="Unassembled WGS sequence"/>
</dbReference>
<organism evidence="2 3">
    <name type="scientific">Aphis craccivora</name>
    <name type="common">Cowpea aphid</name>
    <dbReference type="NCBI Taxonomy" id="307492"/>
    <lineage>
        <taxon>Eukaryota</taxon>
        <taxon>Metazoa</taxon>
        <taxon>Ecdysozoa</taxon>
        <taxon>Arthropoda</taxon>
        <taxon>Hexapoda</taxon>
        <taxon>Insecta</taxon>
        <taxon>Pterygota</taxon>
        <taxon>Neoptera</taxon>
        <taxon>Paraneoptera</taxon>
        <taxon>Hemiptera</taxon>
        <taxon>Sternorrhyncha</taxon>
        <taxon>Aphidomorpha</taxon>
        <taxon>Aphidoidea</taxon>
        <taxon>Aphididae</taxon>
        <taxon>Aphidini</taxon>
        <taxon>Aphis</taxon>
        <taxon>Aphis</taxon>
    </lineage>
</organism>
<reference evidence="2 3" key="1">
    <citation type="submission" date="2019-08" db="EMBL/GenBank/DDBJ databases">
        <title>Whole genome of Aphis craccivora.</title>
        <authorList>
            <person name="Voronova N.V."/>
            <person name="Shulinski R.S."/>
            <person name="Bandarenka Y.V."/>
            <person name="Zhorov D.G."/>
            <person name="Warner D."/>
        </authorList>
    </citation>
    <scope>NUCLEOTIDE SEQUENCE [LARGE SCALE GENOMIC DNA]</scope>
    <source>
        <strain evidence="2">180601</strain>
        <tissue evidence="2">Whole Body</tissue>
    </source>
</reference>
<dbReference type="InterPro" id="IPR006578">
    <property type="entry name" value="MADF-dom"/>
</dbReference>
<sequence>MSVYGIFGSYKNQEMRENAYESMWSELNFPGLSVNDIKTKIKTVRKNYK</sequence>
<dbReference type="OrthoDB" id="6629625at2759"/>